<gene>
    <name evidence="2" type="ORF">Sjap_017847</name>
</gene>
<dbReference type="PANTHER" id="PTHR10663:SF388">
    <property type="entry name" value="GOLGI-SPECIFIC BREFELDIN A-RESISTANCE GUANINE NUCLEOTIDE EXCHANGE FACTOR 1"/>
    <property type="match status" value="1"/>
</dbReference>
<comment type="caution">
    <text evidence="2">The sequence shown here is derived from an EMBL/GenBank/DDBJ whole genome shotgun (WGS) entry which is preliminary data.</text>
</comment>
<accession>A0AAP0I6X2</accession>
<dbReference type="AlphaFoldDB" id="A0AAP0I6X2"/>
<name>A0AAP0I6X2_9MAGN</name>
<dbReference type="EMBL" id="JBBNAE010000007">
    <property type="protein sequence ID" value="KAK9109787.1"/>
    <property type="molecule type" value="Genomic_DNA"/>
</dbReference>
<protein>
    <recommendedName>
        <fullName evidence="1">GBF1-like tetratricopeptide repeats domain-containing protein</fullName>
    </recommendedName>
</protein>
<evidence type="ECO:0000259" key="1">
    <source>
        <dbReference type="Pfam" id="PF23325"/>
    </source>
</evidence>
<dbReference type="PANTHER" id="PTHR10663">
    <property type="entry name" value="GUANYL-NUCLEOTIDE EXCHANGE FACTOR"/>
    <property type="match status" value="1"/>
</dbReference>
<feature type="domain" description="GBF1-like tetratricopeptide repeats" evidence="1">
    <location>
        <begin position="229"/>
        <end position="328"/>
    </location>
</feature>
<dbReference type="InterPro" id="IPR056604">
    <property type="entry name" value="GBF1-like_TPR"/>
</dbReference>
<dbReference type="Proteomes" id="UP001417504">
    <property type="component" value="Unassembled WGS sequence"/>
</dbReference>
<evidence type="ECO:0000313" key="2">
    <source>
        <dbReference type="EMBL" id="KAK9109787.1"/>
    </source>
</evidence>
<evidence type="ECO:0000313" key="3">
    <source>
        <dbReference type="Proteomes" id="UP001417504"/>
    </source>
</evidence>
<keyword evidence="3" id="KW-1185">Reference proteome</keyword>
<proteinExistence type="predicted"/>
<reference evidence="2 3" key="1">
    <citation type="submission" date="2024-01" db="EMBL/GenBank/DDBJ databases">
        <title>Genome assemblies of Stephania.</title>
        <authorList>
            <person name="Yang L."/>
        </authorList>
    </citation>
    <scope>NUCLEOTIDE SEQUENCE [LARGE SCALE GENOMIC DNA]</scope>
    <source>
        <strain evidence="2">QJT</strain>
        <tissue evidence="2">Leaf</tissue>
    </source>
</reference>
<sequence length="351" mass="39376">MLQLDVGEQHLFNVLAKHRSFFALCEIKDIFNSLSQRSKKIRLNGIAAGNAQSSTIQSLIMTVMPCALVEKAVFELLKICQLLPYKENLADDLLRSLQLVLKLDARVADAYSHHPEASEAGFEALTFIMADGAHLSPVNYVLCVDASQQFAESRVGQADILDLMSGSVFCLAQWFREAKEGGGEEAVTKVSQDIGEMWLRLVQGLWIKEKMSETMLFLHYREIAQGHSPKDYRNMEGTLVLAVMLLSKIFLQLLHDLSQLAAFCKLWLGVLSRMEKYMKAKVRGKRSEKLQELVPELLKNTLLVMKTKGVLVQRSALGGDGSWELTWLHVNNIAPSLQSEVIPDQDSEQVQ</sequence>
<organism evidence="2 3">
    <name type="scientific">Stephania japonica</name>
    <dbReference type="NCBI Taxonomy" id="461633"/>
    <lineage>
        <taxon>Eukaryota</taxon>
        <taxon>Viridiplantae</taxon>
        <taxon>Streptophyta</taxon>
        <taxon>Embryophyta</taxon>
        <taxon>Tracheophyta</taxon>
        <taxon>Spermatophyta</taxon>
        <taxon>Magnoliopsida</taxon>
        <taxon>Ranunculales</taxon>
        <taxon>Menispermaceae</taxon>
        <taxon>Menispermoideae</taxon>
        <taxon>Cissampelideae</taxon>
        <taxon>Stephania</taxon>
    </lineage>
</organism>
<dbReference type="Pfam" id="PF23325">
    <property type="entry name" value="TPR_28"/>
    <property type="match status" value="1"/>
</dbReference>